<gene>
    <name evidence="1" type="ORF">MNBD_GAMMA17-1820</name>
</gene>
<dbReference type="AlphaFoldDB" id="A0A3B0Z6F2"/>
<protein>
    <submittedName>
        <fullName evidence="1">Uncharacterized protein ImpJ/VasE</fullName>
    </submittedName>
</protein>
<accession>A0A3B0Z6F2</accession>
<dbReference type="InterPro" id="IPR010263">
    <property type="entry name" value="T6SS_TssK"/>
</dbReference>
<reference evidence="1" key="1">
    <citation type="submission" date="2018-06" db="EMBL/GenBank/DDBJ databases">
        <authorList>
            <person name="Zhirakovskaya E."/>
        </authorList>
    </citation>
    <scope>NUCLEOTIDE SEQUENCE</scope>
</reference>
<dbReference type="EMBL" id="UOFQ01000119">
    <property type="protein sequence ID" value="VAW89035.1"/>
    <property type="molecule type" value="Genomic_DNA"/>
</dbReference>
<dbReference type="PANTHER" id="PTHR35566">
    <property type="entry name" value="BLR3599 PROTEIN"/>
    <property type="match status" value="1"/>
</dbReference>
<name>A0A3B0Z6F2_9ZZZZ</name>
<proteinExistence type="predicted"/>
<dbReference type="NCBIfam" id="TIGR03353">
    <property type="entry name" value="VI_chp_4"/>
    <property type="match status" value="1"/>
</dbReference>
<dbReference type="Pfam" id="PF05936">
    <property type="entry name" value="T6SS_VasE"/>
    <property type="match status" value="1"/>
</dbReference>
<organism evidence="1">
    <name type="scientific">hydrothermal vent metagenome</name>
    <dbReference type="NCBI Taxonomy" id="652676"/>
    <lineage>
        <taxon>unclassified sequences</taxon>
        <taxon>metagenomes</taxon>
        <taxon>ecological metagenomes</taxon>
    </lineage>
</organism>
<evidence type="ECO:0000313" key="1">
    <source>
        <dbReference type="EMBL" id="VAW89035.1"/>
    </source>
</evidence>
<dbReference type="PANTHER" id="PTHR35566:SF1">
    <property type="entry name" value="TYPE VI SECRETION SYSTEM BASEPLATE COMPONENT TSSK1"/>
    <property type="match status" value="1"/>
</dbReference>
<sequence>MSLDSKVVWSEGMFLNPHHFQQQERYFERYIDGKHSTQSSYGWGVEHIEVDRTLLKLGKLSIASAAGVFPDGTPFSFPDQNDSPPVFEVPDNTLNQIVYLAIPVKRPGAVDILAEDESQGLARYYSGNQEVRDVSTEGGDSVKVAVGKLRFRLLLESDDMSGYACIGILRIIEAKADKKVVLDDEYIPTCIDCDASQRLTSFLSELAGLIQHRGDSIAARLADIQRGGTAEISDYMLLQLINRIEPLTAHLSAMKGLHPIQLFAEAIQMTGELATFSAKDKRPPRFPAYLHDDLQATFSPVINALRQSMSMVQEQTAAALPLVEKKFGIRVAQIPDPSLLNNALFVLAVRADVAENSIRTHFPAQVKVGPVDRIRELVNAALPGIPLKPMPVAPRQIPYHAGFTYFELERNNAYWKALENAGGIALHIGGDFPGLDLELWTIRQ</sequence>